<dbReference type="AlphaFoldDB" id="A0A2N5J6W4"/>
<keyword evidence="3" id="KW-1185">Reference proteome</keyword>
<accession>A0A2N5J6W4</accession>
<feature type="domain" description="Bacterial mobilisation" evidence="1">
    <location>
        <begin position="73"/>
        <end position="110"/>
    </location>
</feature>
<proteinExistence type="predicted"/>
<dbReference type="EMBL" id="NMWU01000055">
    <property type="protein sequence ID" value="PLS29959.1"/>
    <property type="molecule type" value="Genomic_DNA"/>
</dbReference>
<organism evidence="2 3">
    <name type="scientific">Bifidobacterium margollesii</name>
    <dbReference type="NCBI Taxonomy" id="2020964"/>
    <lineage>
        <taxon>Bacteria</taxon>
        <taxon>Bacillati</taxon>
        <taxon>Actinomycetota</taxon>
        <taxon>Actinomycetes</taxon>
        <taxon>Bifidobacteriales</taxon>
        <taxon>Bifidobacteriaceae</taxon>
        <taxon>Bifidobacterium</taxon>
    </lineage>
</organism>
<comment type="caution">
    <text evidence="2">The sequence shown here is derived from an EMBL/GenBank/DDBJ whole genome shotgun (WGS) entry which is preliminary data.</text>
</comment>
<dbReference type="Pfam" id="PF05713">
    <property type="entry name" value="MobC"/>
    <property type="match status" value="1"/>
</dbReference>
<gene>
    <name evidence="2" type="ORF">Uis1B_2227</name>
</gene>
<name>A0A2N5J6W4_9BIFI</name>
<dbReference type="Proteomes" id="UP000235050">
    <property type="component" value="Unassembled WGS sequence"/>
</dbReference>
<dbReference type="InterPro" id="IPR008687">
    <property type="entry name" value="MobC"/>
</dbReference>
<sequence>MGGWLEGRRRNVCRKIMFTEEEWGRVEARWQAWKYTDLHGESARFSDWARRMLTDGRIVRLTVMFDPAAIRGELAAIGNNVNQIARTANTYHTVSEARIREVRDAQRRIEDLFQAMSDDYRKRLDEEGVTS</sequence>
<evidence type="ECO:0000313" key="2">
    <source>
        <dbReference type="EMBL" id="PLS29959.1"/>
    </source>
</evidence>
<evidence type="ECO:0000259" key="1">
    <source>
        <dbReference type="Pfam" id="PF05713"/>
    </source>
</evidence>
<evidence type="ECO:0000313" key="3">
    <source>
        <dbReference type="Proteomes" id="UP000235050"/>
    </source>
</evidence>
<reference evidence="2 3" key="1">
    <citation type="submission" date="2017-07" db="EMBL/GenBank/DDBJ databases">
        <title>Bifidobacterium novel species.</title>
        <authorList>
            <person name="Lugli G.A."/>
            <person name="Milani C."/>
            <person name="Duranti S."/>
            <person name="Mangifesta M."/>
        </authorList>
    </citation>
    <scope>NUCLEOTIDE SEQUENCE [LARGE SCALE GENOMIC DNA]</scope>
    <source>
        <strain evidence="3">Uis1B</strain>
    </source>
</reference>
<protein>
    <submittedName>
        <fullName evidence="2">Mobilization protein</fullName>
    </submittedName>
</protein>